<dbReference type="PANTHER" id="PTHR22911">
    <property type="entry name" value="ACYL-MALONYL CONDENSING ENZYME-RELATED"/>
    <property type="match status" value="1"/>
</dbReference>
<gene>
    <name evidence="8" type="ORF">FHS72_000703</name>
</gene>
<name>A0A7W9BIT4_9RHOB</name>
<feature type="transmembrane region" description="Helical" evidence="6">
    <location>
        <begin position="7"/>
        <end position="27"/>
    </location>
</feature>
<feature type="domain" description="EamA" evidence="7">
    <location>
        <begin position="10"/>
        <end position="139"/>
    </location>
</feature>
<keyword evidence="3 6" id="KW-0812">Transmembrane</keyword>
<feature type="transmembrane region" description="Helical" evidence="6">
    <location>
        <begin position="205"/>
        <end position="225"/>
    </location>
</feature>
<comment type="subcellular location">
    <subcellularLocation>
        <location evidence="1">Membrane</location>
        <topology evidence="1">Multi-pass membrane protein</topology>
    </subcellularLocation>
</comment>
<evidence type="ECO:0000256" key="1">
    <source>
        <dbReference type="ARBA" id="ARBA00004141"/>
    </source>
</evidence>
<protein>
    <submittedName>
        <fullName evidence="8">Drug/metabolite transporter (DMT)-like permease</fullName>
    </submittedName>
</protein>
<comment type="similarity">
    <text evidence="2">Belongs to the drug/metabolite transporter (DMT) superfamily. 10 TMS drug/metabolite exporter (DME) (TC 2.A.7.3) family.</text>
</comment>
<feature type="transmembrane region" description="Helical" evidence="6">
    <location>
        <begin position="39"/>
        <end position="58"/>
    </location>
</feature>
<keyword evidence="5 6" id="KW-0472">Membrane</keyword>
<organism evidence="8 9">
    <name type="scientific">Yoonia ponticola</name>
    <dbReference type="NCBI Taxonomy" id="1524255"/>
    <lineage>
        <taxon>Bacteria</taxon>
        <taxon>Pseudomonadati</taxon>
        <taxon>Pseudomonadota</taxon>
        <taxon>Alphaproteobacteria</taxon>
        <taxon>Rhodobacterales</taxon>
        <taxon>Paracoccaceae</taxon>
        <taxon>Yoonia</taxon>
    </lineage>
</organism>
<evidence type="ECO:0000256" key="5">
    <source>
        <dbReference type="ARBA" id="ARBA00023136"/>
    </source>
</evidence>
<dbReference type="GO" id="GO:0016020">
    <property type="term" value="C:membrane"/>
    <property type="evidence" value="ECO:0007669"/>
    <property type="project" value="UniProtKB-SubCell"/>
</dbReference>
<dbReference type="InterPro" id="IPR000620">
    <property type="entry name" value="EamA_dom"/>
</dbReference>
<evidence type="ECO:0000256" key="2">
    <source>
        <dbReference type="ARBA" id="ARBA00009853"/>
    </source>
</evidence>
<evidence type="ECO:0000259" key="7">
    <source>
        <dbReference type="Pfam" id="PF00892"/>
    </source>
</evidence>
<feature type="domain" description="EamA" evidence="7">
    <location>
        <begin position="147"/>
        <end position="272"/>
    </location>
</feature>
<sequence>MAGSFQLRVVAMVVGAMVLIVGGDVAGRMLTAAGFSQFSVAWARFALAAVVLAPLCGLEKGELRLLLKPALIFRACLIAGGIASILTALKTEQLATVFGGFFVGPIISYALSGLVLKERVTLPRTVLLLVSFGGVLLVVKPGFGMTPGLGFALLAGMFHGSYLVATRWLAGSYRPRFLLFSQLVIGSVVLAPLAIAPVPAVTPQLLGLIVVSALGSAVGNLLLVLANRAAEASVIAPLIYSQIIVATIFGFLFFGEWPDAIALLGLVIIIASGAGSIWVVGRARPVAKVSLPDV</sequence>
<feature type="transmembrane region" description="Helical" evidence="6">
    <location>
        <begin position="70"/>
        <end position="89"/>
    </location>
</feature>
<feature type="transmembrane region" description="Helical" evidence="6">
    <location>
        <begin position="125"/>
        <end position="143"/>
    </location>
</feature>
<comment type="caution">
    <text evidence="8">The sequence shown here is derived from an EMBL/GenBank/DDBJ whole genome shotgun (WGS) entry which is preliminary data.</text>
</comment>
<dbReference type="InterPro" id="IPR037185">
    <property type="entry name" value="EmrE-like"/>
</dbReference>
<dbReference type="AlphaFoldDB" id="A0A7W9BIT4"/>
<dbReference type="SUPFAM" id="SSF103481">
    <property type="entry name" value="Multidrug resistance efflux transporter EmrE"/>
    <property type="match status" value="2"/>
</dbReference>
<keyword evidence="9" id="KW-1185">Reference proteome</keyword>
<dbReference type="RefSeq" id="WP_246414459.1">
    <property type="nucleotide sequence ID" value="NZ_JACIJM010000002.1"/>
</dbReference>
<feature type="transmembrane region" description="Helical" evidence="6">
    <location>
        <begin position="95"/>
        <end position="116"/>
    </location>
</feature>
<feature type="transmembrane region" description="Helical" evidence="6">
    <location>
        <begin position="177"/>
        <end position="199"/>
    </location>
</feature>
<dbReference type="Pfam" id="PF00892">
    <property type="entry name" value="EamA"/>
    <property type="match status" value="2"/>
</dbReference>
<evidence type="ECO:0000256" key="6">
    <source>
        <dbReference type="SAM" id="Phobius"/>
    </source>
</evidence>
<evidence type="ECO:0000313" key="9">
    <source>
        <dbReference type="Proteomes" id="UP000535415"/>
    </source>
</evidence>
<reference evidence="8 9" key="1">
    <citation type="submission" date="2020-08" db="EMBL/GenBank/DDBJ databases">
        <title>Genomic Encyclopedia of Type Strains, Phase IV (KMG-IV): sequencing the most valuable type-strain genomes for metagenomic binning, comparative biology and taxonomic classification.</title>
        <authorList>
            <person name="Goeker M."/>
        </authorList>
    </citation>
    <scope>NUCLEOTIDE SEQUENCE [LARGE SCALE GENOMIC DNA]</scope>
    <source>
        <strain evidence="8 9">DSM 101064</strain>
    </source>
</reference>
<evidence type="ECO:0000256" key="4">
    <source>
        <dbReference type="ARBA" id="ARBA00022989"/>
    </source>
</evidence>
<feature type="transmembrane region" description="Helical" evidence="6">
    <location>
        <begin position="260"/>
        <end position="280"/>
    </location>
</feature>
<proteinExistence type="inferred from homology"/>
<dbReference type="Proteomes" id="UP000535415">
    <property type="component" value="Unassembled WGS sequence"/>
</dbReference>
<feature type="transmembrane region" description="Helical" evidence="6">
    <location>
        <begin position="149"/>
        <end position="170"/>
    </location>
</feature>
<accession>A0A7W9BIT4</accession>
<evidence type="ECO:0000313" key="8">
    <source>
        <dbReference type="EMBL" id="MBB5721096.1"/>
    </source>
</evidence>
<dbReference type="EMBL" id="JACIJM010000002">
    <property type="protein sequence ID" value="MBB5721096.1"/>
    <property type="molecule type" value="Genomic_DNA"/>
</dbReference>
<feature type="transmembrane region" description="Helical" evidence="6">
    <location>
        <begin position="232"/>
        <end position="254"/>
    </location>
</feature>
<evidence type="ECO:0000256" key="3">
    <source>
        <dbReference type="ARBA" id="ARBA00022692"/>
    </source>
</evidence>
<keyword evidence="4 6" id="KW-1133">Transmembrane helix</keyword>
<dbReference type="PANTHER" id="PTHR22911:SF6">
    <property type="entry name" value="SOLUTE CARRIER FAMILY 35 MEMBER G1"/>
    <property type="match status" value="1"/>
</dbReference>